<evidence type="ECO:0008006" key="4">
    <source>
        <dbReference type="Google" id="ProtNLM"/>
    </source>
</evidence>
<gene>
    <name evidence="2" type="ORF">ET996_05370</name>
</gene>
<comment type="caution">
    <text evidence="2">The sequence shown here is derived from an EMBL/GenBank/DDBJ whole genome shotgun (WGS) entry which is preliminary data.</text>
</comment>
<evidence type="ECO:0000313" key="2">
    <source>
        <dbReference type="EMBL" id="TBT95525.1"/>
    </source>
</evidence>
<name>A0A4Q9KMR1_PROTD</name>
<accession>A0A4Q9KMR1</accession>
<reference evidence="2 3" key="1">
    <citation type="submission" date="2019-01" db="EMBL/GenBank/DDBJ databases">
        <title>Lactibacter flavus gen. nov., sp. nov., a novel bacterium of the family Propionibacteriaceae isolated from raw milk and dairy products.</title>
        <authorList>
            <person name="Huptas C."/>
            <person name="Wenning M."/>
            <person name="Breitenwieser F."/>
            <person name="Doll E."/>
            <person name="Von Neubeck M."/>
            <person name="Busse H.-J."/>
            <person name="Scherer S."/>
        </authorList>
    </citation>
    <scope>NUCLEOTIDE SEQUENCE [LARGE SCALE GENOMIC DNA]</scope>
    <source>
        <strain evidence="2 3">DSM 22130</strain>
    </source>
</reference>
<dbReference type="Proteomes" id="UP000291933">
    <property type="component" value="Unassembled WGS sequence"/>
</dbReference>
<organism evidence="2 3">
    <name type="scientific">Propioniciclava tarda</name>
    <dbReference type="NCBI Taxonomy" id="433330"/>
    <lineage>
        <taxon>Bacteria</taxon>
        <taxon>Bacillati</taxon>
        <taxon>Actinomycetota</taxon>
        <taxon>Actinomycetes</taxon>
        <taxon>Propionibacteriales</taxon>
        <taxon>Propionibacteriaceae</taxon>
        <taxon>Propioniciclava</taxon>
    </lineage>
</organism>
<evidence type="ECO:0000256" key="1">
    <source>
        <dbReference type="SAM" id="SignalP"/>
    </source>
</evidence>
<feature type="signal peptide" evidence="1">
    <location>
        <begin position="1"/>
        <end position="20"/>
    </location>
</feature>
<feature type="chain" id="PRO_5039409249" description="Secreted protein" evidence="1">
    <location>
        <begin position="21"/>
        <end position="88"/>
    </location>
</feature>
<keyword evidence="1" id="KW-0732">Signal</keyword>
<dbReference type="EMBL" id="SDMR01000004">
    <property type="protein sequence ID" value="TBT95525.1"/>
    <property type="molecule type" value="Genomic_DNA"/>
</dbReference>
<proteinExistence type="predicted"/>
<protein>
    <recommendedName>
        <fullName evidence="4">Secreted protein</fullName>
    </recommendedName>
</protein>
<dbReference type="AlphaFoldDB" id="A0A4Q9KMR1"/>
<evidence type="ECO:0000313" key="3">
    <source>
        <dbReference type="Proteomes" id="UP000291933"/>
    </source>
</evidence>
<sequence length="88" mass="8930">MRLSMKGLSASAWVTLPLFAFNPTEVRCISDSDAAWHSRDDWPCAATATVALLDEVAGAGALELVVDDVVEDAAVVVVDAAGAAGAGA</sequence>
<keyword evidence="3" id="KW-1185">Reference proteome</keyword>
<dbReference type="RefSeq" id="WP_131171518.1">
    <property type="nucleotide sequence ID" value="NZ_FXTL01000004.1"/>
</dbReference>